<accession>A0A6A5WME3</accession>
<evidence type="ECO:0000313" key="1">
    <source>
        <dbReference type="EMBL" id="KAF2001929.1"/>
    </source>
</evidence>
<name>A0A6A5WME3_9PLEO</name>
<dbReference type="EMBL" id="ML977580">
    <property type="protein sequence ID" value="KAF2001929.1"/>
    <property type="molecule type" value="Genomic_DNA"/>
</dbReference>
<dbReference type="Proteomes" id="UP000799779">
    <property type="component" value="Unassembled WGS sequence"/>
</dbReference>
<organism evidence="1 2">
    <name type="scientific">Amniculicola lignicola CBS 123094</name>
    <dbReference type="NCBI Taxonomy" id="1392246"/>
    <lineage>
        <taxon>Eukaryota</taxon>
        <taxon>Fungi</taxon>
        <taxon>Dikarya</taxon>
        <taxon>Ascomycota</taxon>
        <taxon>Pezizomycotina</taxon>
        <taxon>Dothideomycetes</taxon>
        <taxon>Pleosporomycetidae</taxon>
        <taxon>Pleosporales</taxon>
        <taxon>Amniculicolaceae</taxon>
        <taxon>Amniculicola</taxon>
    </lineage>
</organism>
<dbReference type="AlphaFoldDB" id="A0A6A5WME3"/>
<reference evidence="1" key="1">
    <citation type="journal article" date="2020" name="Stud. Mycol.">
        <title>101 Dothideomycetes genomes: a test case for predicting lifestyles and emergence of pathogens.</title>
        <authorList>
            <person name="Haridas S."/>
            <person name="Albert R."/>
            <person name="Binder M."/>
            <person name="Bloem J."/>
            <person name="Labutti K."/>
            <person name="Salamov A."/>
            <person name="Andreopoulos B."/>
            <person name="Baker S."/>
            <person name="Barry K."/>
            <person name="Bills G."/>
            <person name="Bluhm B."/>
            <person name="Cannon C."/>
            <person name="Castanera R."/>
            <person name="Culley D."/>
            <person name="Daum C."/>
            <person name="Ezra D."/>
            <person name="Gonzalez J."/>
            <person name="Henrissat B."/>
            <person name="Kuo A."/>
            <person name="Liang C."/>
            <person name="Lipzen A."/>
            <person name="Lutzoni F."/>
            <person name="Magnuson J."/>
            <person name="Mondo S."/>
            <person name="Nolan M."/>
            <person name="Ohm R."/>
            <person name="Pangilinan J."/>
            <person name="Park H.-J."/>
            <person name="Ramirez L."/>
            <person name="Alfaro M."/>
            <person name="Sun H."/>
            <person name="Tritt A."/>
            <person name="Yoshinaga Y."/>
            <person name="Zwiers L.-H."/>
            <person name="Turgeon B."/>
            <person name="Goodwin S."/>
            <person name="Spatafora J."/>
            <person name="Crous P."/>
            <person name="Grigoriev I."/>
        </authorList>
    </citation>
    <scope>NUCLEOTIDE SEQUENCE</scope>
    <source>
        <strain evidence="1">CBS 123094</strain>
    </source>
</reference>
<sequence>MKESAEYWSILEYLCLRKYSVKESRQSGLERFYYLLSAGMLRPPSRYLNRKDQAYSTTGEQLEQIGSFFFGVVLVTAMHHFMGVVRLHTAFVRHLSPIASSGAYLFVMILPQEEKVTCEHHA</sequence>
<evidence type="ECO:0000313" key="2">
    <source>
        <dbReference type="Proteomes" id="UP000799779"/>
    </source>
</evidence>
<proteinExistence type="predicted"/>
<keyword evidence="2" id="KW-1185">Reference proteome</keyword>
<gene>
    <name evidence="1" type="ORF">P154DRAFT_155670</name>
</gene>
<protein>
    <submittedName>
        <fullName evidence="1">Uncharacterized protein</fullName>
    </submittedName>
</protein>